<gene>
    <name evidence="14" type="primary">ampD</name>
    <name evidence="14" type="ORF">H9906_06360</name>
</gene>
<evidence type="ECO:0000313" key="14">
    <source>
        <dbReference type="EMBL" id="HJD44633.1"/>
    </source>
</evidence>
<dbReference type="EC" id="3.5.1.28" evidence="5"/>
<dbReference type="CDD" id="cd06583">
    <property type="entry name" value="PGRP"/>
    <property type="match status" value="1"/>
</dbReference>
<accession>A0A9D2RK67</accession>
<reference evidence="14" key="1">
    <citation type="journal article" date="2021" name="PeerJ">
        <title>Extensive microbial diversity within the chicken gut microbiome revealed by metagenomics and culture.</title>
        <authorList>
            <person name="Gilroy R."/>
            <person name="Ravi A."/>
            <person name="Getino M."/>
            <person name="Pursley I."/>
            <person name="Horton D.L."/>
            <person name="Alikhan N.F."/>
            <person name="Baker D."/>
            <person name="Gharbi K."/>
            <person name="Hall N."/>
            <person name="Watson M."/>
            <person name="Adriaenssens E.M."/>
            <person name="Foster-Nyarko E."/>
            <person name="Jarju S."/>
            <person name="Secka A."/>
            <person name="Antonio M."/>
            <person name="Oren A."/>
            <person name="Chaudhuri R.R."/>
            <person name="La Ragione R."/>
            <person name="Hildebrand F."/>
            <person name="Pallen M.J."/>
        </authorList>
    </citation>
    <scope>NUCLEOTIDE SEQUENCE</scope>
    <source>
        <strain evidence="14">9264</strain>
    </source>
</reference>
<keyword evidence="9" id="KW-0862">Zinc</keyword>
<evidence type="ECO:0000256" key="3">
    <source>
        <dbReference type="ARBA" id="ARBA00004496"/>
    </source>
</evidence>
<dbReference type="GO" id="GO:0008745">
    <property type="term" value="F:N-acetylmuramoyl-L-alanine amidase activity"/>
    <property type="evidence" value="ECO:0007669"/>
    <property type="project" value="UniProtKB-EC"/>
</dbReference>
<dbReference type="SUPFAM" id="SSF55846">
    <property type="entry name" value="N-acetylmuramoyl-L-alanine amidase-like"/>
    <property type="match status" value="1"/>
</dbReference>
<proteinExistence type="inferred from homology"/>
<sequence length="208" mass="23228">MRGAALSTPSWAHVSSVNLSEQGWLSASPNVHIAPSPNFNARPSEEISLLVLHNISLPPNCFEGDAVVQFFQNQLDFDAHPWFENIRDVTVSAHFFIRRNGFIVQLVSTLNRAWHAGVSEHQGRSGCNDFSIGIELEGNDTQAFSDPQYQALLALCQALYQRHPSLNAVRGHEHIAPSRKTDPGPYFDWAHLVQNGPWGVESYPDFRV</sequence>
<dbReference type="GO" id="GO:0071555">
    <property type="term" value="P:cell wall organization"/>
    <property type="evidence" value="ECO:0007669"/>
    <property type="project" value="UniProtKB-KW"/>
</dbReference>
<protein>
    <recommendedName>
        <fullName evidence="11">1,6-anhydro-N-acetylmuramyl-L-alanine amidase AmpD</fullName>
        <ecNumber evidence="5">3.5.1.28</ecNumber>
    </recommendedName>
    <alternativeName>
        <fullName evidence="12">N-acetylmuramoyl-L-alanine amidase</fullName>
    </alternativeName>
</protein>
<comment type="subcellular location">
    <subcellularLocation>
        <location evidence="3">Cytoplasm</location>
    </subcellularLocation>
</comment>
<dbReference type="InterPro" id="IPR051206">
    <property type="entry name" value="NAMLAA_amidase_2"/>
</dbReference>
<dbReference type="Gene3D" id="3.40.80.10">
    <property type="entry name" value="Peptidoglycan recognition protein-like"/>
    <property type="match status" value="1"/>
</dbReference>
<dbReference type="PANTHER" id="PTHR30417:SF4">
    <property type="entry name" value="1,6-ANHYDRO-N-ACETYLMURAMYL-L-ALANINE AMIDASE AMPD"/>
    <property type="match status" value="1"/>
</dbReference>
<evidence type="ECO:0000256" key="1">
    <source>
        <dbReference type="ARBA" id="ARBA00001561"/>
    </source>
</evidence>
<dbReference type="Proteomes" id="UP000823889">
    <property type="component" value="Unassembled WGS sequence"/>
</dbReference>
<dbReference type="NCBIfam" id="NF008758">
    <property type="entry name" value="PRK11789.1"/>
    <property type="match status" value="1"/>
</dbReference>
<keyword evidence="7" id="KW-0479">Metal-binding</keyword>
<comment type="caution">
    <text evidence="14">The sequence shown here is derived from an EMBL/GenBank/DDBJ whole genome shotgun (WGS) entry which is preliminary data.</text>
</comment>
<evidence type="ECO:0000256" key="6">
    <source>
        <dbReference type="ARBA" id="ARBA00022490"/>
    </source>
</evidence>
<evidence type="ECO:0000313" key="15">
    <source>
        <dbReference type="Proteomes" id="UP000823889"/>
    </source>
</evidence>
<keyword evidence="10" id="KW-0961">Cell wall biogenesis/degradation</keyword>
<dbReference type="GO" id="GO:0009254">
    <property type="term" value="P:peptidoglycan turnover"/>
    <property type="evidence" value="ECO:0007669"/>
    <property type="project" value="TreeGrafter"/>
</dbReference>
<evidence type="ECO:0000256" key="2">
    <source>
        <dbReference type="ARBA" id="ARBA00001947"/>
    </source>
</evidence>
<comment type="similarity">
    <text evidence="4">Belongs to the N-acetylmuramoyl-L-alanine amidase 2 family.</text>
</comment>
<evidence type="ECO:0000256" key="12">
    <source>
        <dbReference type="ARBA" id="ARBA00042615"/>
    </source>
</evidence>
<dbReference type="AlphaFoldDB" id="A0A9D2RK67"/>
<keyword evidence="6" id="KW-0963">Cytoplasm</keyword>
<reference evidence="14" key="2">
    <citation type="submission" date="2021-04" db="EMBL/GenBank/DDBJ databases">
        <authorList>
            <person name="Gilroy R."/>
        </authorList>
    </citation>
    <scope>NUCLEOTIDE SEQUENCE</scope>
    <source>
        <strain evidence="14">9264</strain>
    </source>
</reference>
<dbReference type="PANTHER" id="PTHR30417">
    <property type="entry name" value="N-ACETYLMURAMOYL-L-ALANINE AMIDASE AMID"/>
    <property type="match status" value="1"/>
</dbReference>
<dbReference type="SMART" id="SM00644">
    <property type="entry name" value="Ami_2"/>
    <property type="match status" value="1"/>
</dbReference>
<dbReference type="GO" id="GO:0046872">
    <property type="term" value="F:metal ion binding"/>
    <property type="evidence" value="ECO:0007669"/>
    <property type="project" value="UniProtKB-KW"/>
</dbReference>
<evidence type="ECO:0000259" key="13">
    <source>
        <dbReference type="SMART" id="SM00644"/>
    </source>
</evidence>
<keyword evidence="8 14" id="KW-0378">Hydrolase</keyword>
<dbReference type="EMBL" id="DWUQ01000131">
    <property type="protein sequence ID" value="HJD44633.1"/>
    <property type="molecule type" value="Genomic_DNA"/>
</dbReference>
<evidence type="ECO:0000256" key="11">
    <source>
        <dbReference type="ARBA" id="ARBA00039257"/>
    </source>
</evidence>
<comment type="cofactor">
    <cofactor evidence="2">
        <name>Zn(2+)</name>
        <dbReference type="ChEBI" id="CHEBI:29105"/>
    </cofactor>
</comment>
<dbReference type="Pfam" id="PF01510">
    <property type="entry name" value="Amidase_2"/>
    <property type="match status" value="1"/>
</dbReference>
<dbReference type="InterPro" id="IPR002502">
    <property type="entry name" value="Amidase_domain"/>
</dbReference>
<evidence type="ECO:0000256" key="9">
    <source>
        <dbReference type="ARBA" id="ARBA00022833"/>
    </source>
</evidence>
<organism evidence="14 15">
    <name type="scientific">Candidatus Paenalcaligenes intestinipullorum</name>
    <dbReference type="NCBI Taxonomy" id="2838718"/>
    <lineage>
        <taxon>Bacteria</taxon>
        <taxon>Pseudomonadati</taxon>
        <taxon>Pseudomonadota</taxon>
        <taxon>Betaproteobacteria</taxon>
        <taxon>Burkholderiales</taxon>
        <taxon>Alcaligenaceae</taxon>
        <taxon>Paenalcaligenes</taxon>
    </lineage>
</organism>
<name>A0A9D2RK67_9BURK</name>
<evidence type="ECO:0000256" key="4">
    <source>
        <dbReference type="ARBA" id="ARBA00007553"/>
    </source>
</evidence>
<dbReference type="GO" id="GO:0009253">
    <property type="term" value="P:peptidoglycan catabolic process"/>
    <property type="evidence" value="ECO:0007669"/>
    <property type="project" value="InterPro"/>
</dbReference>
<comment type="catalytic activity">
    <reaction evidence="1">
        <text>Hydrolyzes the link between N-acetylmuramoyl residues and L-amino acid residues in certain cell-wall glycopeptides.</text>
        <dbReference type="EC" id="3.5.1.28"/>
    </reaction>
</comment>
<evidence type="ECO:0000256" key="8">
    <source>
        <dbReference type="ARBA" id="ARBA00022801"/>
    </source>
</evidence>
<feature type="domain" description="N-acetylmuramoyl-L-alanine amidase" evidence="13">
    <location>
        <begin position="36"/>
        <end position="184"/>
    </location>
</feature>
<evidence type="ECO:0000256" key="7">
    <source>
        <dbReference type="ARBA" id="ARBA00022723"/>
    </source>
</evidence>
<evidence type="ECO:0000256" key="10">
    <source>
        <dbReference type="ARBA" id="ARBA00023316"/>
    </source>
</evidence>
<evidence type="ECO:0000256" key="5">
    <source>
        <dbReference type="ARBA" id="ARBA00011901"/>
    </source>
</evidence>
<dbReference type="GO" id="GO:0005737">
    <property type="term" value="C:cytoplasm"/>
    <property type="evidence" value="ECO:0007669"/>
    <property type="project" value="UniProtKB-SubCell"/>
</dbReference>
<dbReference type="InterPro" id="IPR036505">
    <property type="entry name" value="Amidase/PGRP_sf"/>
</dbReference>